<evidence type="ECO:0000313" key="2">
    <source>
        <dbReference type="EMBL" id="NJX14404.1"/>
    </source>
</evidence>
<dbReference type="EMBL" id="JAAVJS010000003">
    <property type="protein sequence ID" value="NJX14404.1"/>
    <property type="molecule type" value="Genomic_DNA"/>
</dbReference>
<dbReference type="Gene3D" id="2.60.120.200">
    <property type="match status" value="2"/>
</dbReference>
<dbReference type="PROSITE" id="PS51257">
    <property type="entry name" value="PROKAR_LIPOPROTEIN"/>
    <property type="match status" value="1"/>
</dbReference>
<feature type="signal peptide" evidence="1">
    <location>
        <begin position="1"/>
        <end position="25"/>
    </location>
</feature>
<keyword evidence="3" id="KW-1185">Reference proteome</keyword>
<proteinExistence type="predicted"/>
<evidence type="ECO:0000256" key="1">
    <source>
        <dbReference type="SAM" id="SignalP"/>
    </source>
</evidence>
<dbReference type="Gene3D" id="1.20.1270.90">
    <property type="entry name" value="AF1782-like"/>
    <property type="match status" value="1"/>
</dbReference>
<reference evidence="2 3" key="1">
    <citation type="submission" date="2020-03" db="EMBL/GenBank/DDBJ databases">
        <title>Tamlana sp. nov, isolated from XXX.</title>
        <authorList>
            <person name="Cao W.R."/>
        </authorList>
    </citation>
    <scope>NUCLEOTIDE SEQUENCE [LARGE SCALE GENOMIC DNA]</scope>
    <source>
        <strain evidence="2 3">HST1-43</strain>
    </source>
</reference>
<evidence type="ECO:0000313" key="3">
    <source>
        <dbReference type="Proteomes" id="UP000760545"/>
    </source>
</evidence>
<gene>
    <name evidence="2" type="ORF">HC176_02750</name>
</gene>
<organism evidence="2 3">
    <name type="scientific">Tamlana crocina</name>
    <dbReference type="NCBI Taxonomy" id="393006"/>
    <lineage>
        <taxon>Bacteria</taxon>
        <taxon>Pseudomonadati</taxon>
        <taxon>Bacteroidota</taxon>
        <taxon>Flavobacteriia</taxon>
        <taxon>Flavobacteriales</taxon>
        <taxon>Flavobacteriaceae</taxon>
        <taxon>Tamlana</taxon>
    </lineage>
</organism>
<dbReference type="Proteomes" id="UP000760545">
    <property type="component" value="Unassembled WGS sequence"/>
</dbReference>
<comment type="caution">
    <text evidence="2">The sequence shown here is derived from an EMBL/GenBank/DDBJ whole genome shotgun (WGS) entry which is preliminary data.</text>
</comment>
<dbReference type="InterPro" id="IPR013320">
    <property type="entry name" value="ConA-like_dom_sf"/>
</dbReference>
<dbReference type="Pfam" id="PF13385">
    <property type="entry name" value="Laminin_G_3"/>
    <property type="match status" value="2"/>
</dbReference>
<dbReference type="SUPFAM" id="SSF49899">
    <property type="entry name" value="Concanavalin A-like lectins/glucanases"/>
    <property type="match status" value="2"/>
</dbReference>
<sequence length="622" mass="67166">MKILNNLKKVAFALPLVVLFFTVSCDNDDDSTTQNFNIAQLEERIAEAEDLIATSVEGINAGDYQPGSKKALQDVVNWIYKRIESSKSQADIDDAVIKLNAAIDKFLTSTVSVALPWIQHGNGSGITLSDNLKQVLFGASTIELQVYIVDLNAFSGTGLNNLLSSEALPNNGMTARYFADGSLQLVAGTASGWVVAGADPGTLKSGEWLDIAYTNSGSGQKFYVNGALVATIEGTPAETDVPYIIGNGPFWNDRSCNVVVKEVKVWNSELDQGTIQANIGASVDGTESGLEAYFPLGSNLGSSFSDVVGNSTATLEGAVEWVSEPPVIVLNYDNINAAIQELTDFRATVVEGDMDGDYPIGTLDYIDSLLEGANGVLESETRQTALDDAADSLGSAIDLINANLVGPAEGIYIDSEDPNAVGFRMTPNYTPTGDYTYEFDLKIKTLELPEFGWGDIFGNNTLGLRLNGYQELSEENLLNAGGGWNFTYIEAIANYAGPTYPALTIKSGTWQHIAIVHDDNARTTAIYVDGEMVAQQEDVGVPMNSVWGETWLGNAFGAKINGYIKDFRRWDEVRSVGELNADIDGTEPNLQTYFPLDRVKGIQFSDETGNYSGEMRGIVWNN</sequence>
<name>A0ABX1D9V6_9FLAO</name>
<feature type="chain" id="PRO_5045460949" evidence="1">
    <location>
        <begin position="26"/>
        <end position="622"/>
    </location>
</feature>
<protein>
    <submittedName>
        <fullName evidence="2">LamG domain-containing protein</fullName>
    </submittedName>
</protein>
<accession>A0ABX1D9V6</accession>
<dbReference type="RefSeq" id="WP_167916661.1">
    <property type="nucleotide sequence ID" value="NZ_JAAVJS010000003.1"/>
</dbReference>
<keyword evidence="1" id="KW-0732">Signal</keyword>